<dbReference type="InterPro" id="IPR032567">
    <property type="entry name" value="RTL1-rel"/>
</dbReference>
<keyword evidence="3" id="KW-1185">Reference proteome</keyword>
<dbReference type="InterPro" id="IPR043502">
    <property type="entry name" value="DNA/RNA_pol_sf"/>
</dbReference>
<keyword evidence="2" id="KW-0378">Hydrolase</keyword>
<dbReference type="AlphaFoldDB" id="A0A5B6UV25"/>
<comment type="caution">
    <text evidence="2">The sequence shown here is derived from an EMBL/GenBank/DDBJ whole genome shotgun (WGS) entry which is preliminary data.</text>
</comment>
<keyword evidence="1" id="KW-0472">Membrane</keyword>
<keyword evidence="1" id="KW-1133">Transmembrane helix</keyword>
<protein>
    <submittedName>
        <fullName evidence="2">Gag protease polyprotein</fullName>
    </submittedName>
</protein>
<dbReference type="PANTHER" id="PTHR15503:SF45">
    <property type="entry name" value="RNA-DIRECTED DNA POLYMERASE HOMOLOG"/>
    <property type="match status" value="1"/>
</dbReference>
<proteinExistence type="predicted"/>
<dbReference type="OrthoDB" id="1749844at2759"/>
<dbReference type="PANTHER" id="PTHR15503">
    <property type="entry name" value="LDOC1 RELATED"/>
    <property type="match status" value="1"/>
</dbReference>
<dbReference type="GO" id="GO:0008233">
    <property type="term" value="F:peptidase activity"/>
    <property type="evidence" value="ECO:0007669"/>
    <property type="project" value="UniProtKB-KW"/>
</dbReference>
<name>A0A5B6UV25_9ROSI</name>
<evidence type="ECO:0000313" key="2">
    <source>
        <dbReference type="EMBL" id="KAA3461950.1"/>
    </source>
</evidence>
<feature type="transmembrane region" description="Helical" evidence="1">
    <location>
        <begin position="12"/>
        <end position="34"/>
    </location>
</feature>
<gene>
    <name evidence="2" type="ORF">EPI10_028481</name>
</gene>
<dbReference type="Gene3D" id="3.10.10.10">
    <property type="entry name" value="HIV Type 1 Reverse Transcriptase, subunit A, domain 1"/>
    <property type="match status" value="1"/>
</dbReference>
<dbReference type="Pfam" id="PF08284">
    <property type="entry name" value="RVP_2"/>
    <property type="match status" value="1"/>
</dbReference>
<evidence type="ECO:0000256" key="1">
    <source>
        <dbReference type="SAM" id="Phobius"/>
    </source>
</evidence>
<accession>A0A5B6UV25</accession>
<organism evidence="2 3">
    <name type="scientific">Gossypium australe</name>
    <dbReference type="NCBI Taxonomy" id="47621"/>
    <lineage>
        <taxon>Eukaryota</taxon>
        <taxon>Viridiplantae</taxon>
        <taxon>Streptophyta</taxon>
        <taxon>Embryophyta</taxon>
        <taxon>Tracheophyta</taxon>
        <taxon>Spermatophyta</taxon>
        <taxon>Magnoliopsida</taxon>
        <taxon>eudicotyledons</taxon>
        <taxon>Gunneridae</taxon>
        <taxon>Pentapetalae</taxon>
        <taxon>rosids</taxon>
        <taxon>malvids</taxon>
        <taxon>Malvales</taxon>
        <taxon>Malvaceae</taxon>
        <taxon>Malvoideae</taxon>
        <taxon>Gossypium</taxon>
    </lineage>
</organism>
<dbReference type="SUPFAM" id="SSF56672">
    <property type="entry name" value="DNA/RNA polymerases"/>
    <property type="match status" value="1"/>
</dbReference>
<dbReference type="Proteomes" id="UP000325315">
    <property type="component" value="Unassembled WGS sequence"/>
</dbReference>
<dbReference type="EMBL" id="SMMG02000009">
    <property type="protein sequence ID" value="KAA3461950.1"/>
    <property type="molecule type" value="Genomic_DNA"/>
</dbReference>
<keyword evidence="1" id="KW-0812">Transmembrane</keyword>
<evidence type="ECO:0000313" key="3">
    <source>
        <dbReference type="Proteomes" id="UP000325315"/>
    </source>
</evidence>
<sequence length="152" mass="17653">MTPNVIDGYEFTVALMLLFFYEFNVILGMDWLIVHDAVVSCKQRLIVLKRPNGGLVRFKADKFDYITSIILDTWASELKIDQVPTVREFPNIFLEELPRPLEREVEFVINLVPRTAPISIALYRMTPKKLKELKTQLQELIDRGFIRPSVSP</sequence>
<reference evidence="3" key="1">
    <citation type="journal article" date="2019" name="Plant Biotechnol. J.">
        <title>Genome sequencing of the Australian wild diploid species Gossypium australe highlights disease resistance and delayed gland morphogenesis.</title>
        <authorList>
            <person name="Cai Y."/>
            <person name="Cai X."/>
            <person name="Wang Q."/>
            <person name="Wang P."/>
            <person name="Zhang Y."/>
            <person name="Cai C."/>
            <person name="Xu Y."/>
            <person name="Wang K."/>
            <person name="Zhou Z."/>
            <person name="Wang C."/>
            <person name="Geng S."/>
            <person name="Li B."/>
            <person name="Dong Q."/>
            <person name="Hou Y."/>
            <person name="Wang H."/>
            <person name="Ai P."/>
            <person name="Liu Z."/>
            <person name="Yi F."/>
            <person name="Sun M."/>
            <person name="An G."/>
            <person name="Cheng J."/>
            <person name="Zhang Y."/>
            <person name="Shi Q."/>
            <person name="Xie Y."/>
            <person name="Shi X."/>
            <person name="Chang Y."/>
            <person name="Huang F."/>
            <person name="Chen Y."/>
            <person name="Hong S."/>
            <person name="Mi L."/>
            <person name="Sun Q."/>
            <person name="Zhang L."/>
            <person name="Zhou B."/>
            <person name="Peng R."/>
            <person name="Zhang X."/>
            <person name="Liu F."/>
        </authorList>
    </citation>
    <scope>NUCLEOTIDE SEQUENCE [LARGE SCALE GENOMIC DNA]</scope>
    <source>
        <strain evidence="3">cv. PA1801</strain>
    </source>
</reference>
<dbReference type="GO" id="GO:0006508">
    <property type="term" value="P:proteolysis"/>
    <property type="evidence" value="ECO:0007669"/>
    <property type="project" value="UniProtKB-KW"/>
</dbReference>
<keyword evidence="2" id="KW-0645">Protease</keyword>